<comment type="subunit">
    <text evidence="6">Homodimer.</text>
</comment>
<dbReference type="PANTHER" id="PTHR11548:SF9">
    <property type="entry name" value="THYMIDYLATE SYNTHASE"/>
    <property type="match status" value="1"/>
</dbReference>
<dbReference type="InterPro" id="IPR036926">
    <property type="entry name" value="Thymidate_synth/dCMP_Mease_sf"/>
</dbReference>
<feature type="active site" evidence="7">
    <location>
        <position position="184"/>
    </location>
</feature>
<feature type="domain" description="Thymidylate synthase/dCMP hydroxymethylase" evidence="8">
    <location>
        <begin position="7"/>
        <end position="304"/>
    </location>
</feature>
<dbReference type="Pfam" id="PF00303">
    <property type="entry name" value="Thymidylat_synt"/>
    <property type="match status" value="1"/>
</dbReference>
<evidence type="ECO:0000313" key="9">
    <source>
        <dbReference type="EMBL" id="KAA1160230.1"/>
    </source>
</evidence>
<keyword evidence="4 6" id="KW-0808">Transferase</keyword>
<feature type="active site" description="Nucleophile" evidence="6">
    <location>
        <position position="184"/>
    </location>
</feature>
<dbReference type="GO" id="GO:0006235">
    <property type="term" value="P:dTTP biosynthetic process"/>
    <property type="evidence" value="ECO:0007669"/>
    <property type="project" value="UniProtKB-UniRule"/>
</dbReference>
<evidence type="ECO:0000313" key="10">
    <source>
        <dbReference type="Proteomes" id="UP000324162"/>
    </source>
</evidence>
<name>A0AB73BGZ9_9GAMM</name>
<dbReference type="InterPro" id="IPR023451">
    <property type="entry name" value="Thymidate_synth/dCMP_Mease_dom"/>
</dbReference>
<reference evidence="9 10" key="1">
    <citation type="submission" date="2019-01" db="EMBL/GenBank/DDBJ databases">
        <title>Genome sequences of marine Pseudoalteromonas species.</title>
        <authorList>
            <person name="Boraston A.B."/>
            <person name="Hehemann J.-H."/>
            <person name="Vickers C.J."/>
            <person name="Salama-Alber O."/>
            <person name="Abe K."/>
            <person name="Hettle A.J."/>
        </authorList>
    </citation>
    <scope>NUCLEOTIDE SEQUENCE [LARGE SCALE GENOMIC DNA]</scope>
    <source>
        <strain evidence="9 10">PS42</strain>
    </source>
</reference>
<feature type="binding site" description="in other chain" evidence="6">
    <location>
        <position position="26"/>
    </location>
    <ligand>
        <name>dUMP</name>
        <dbReference type="ChEBI" id="CHEBI:246422"/>
        <note>ligand shared between dimeric partners</note>
    </ligand>
</feature>
<comment type="catalytic activity">
    <reaction evidence="6">
        <text>dUMP + (6R)-5,10-methylene-5,6,7,8-tetrahydrofolate = 7,8-dihydrofolate + dTMP</text>
        <dbReference type="Rhea" id="RHEA:12104"/>
        <dbReference type="ChEBI" id="CHEBI:15636"/>
        <dbReference type="ChEBI" id="CHEBI:57451"/>
        <dbReference type="ChEBI" id="CHEBI:63528"/>
        <dbReference type="ChEBI" id="CHEBI:246422"/>
        <dbReference type="EC" id="2.1.1.45"/>
    </reaction>
</comment>
<feature type="binding site" description="in other chain" evidence="6">
    <location>
        <position position="217"/>
    </location>
    <ligand>
        <name>dUMP</name>
        <dbReference type="ChEBI" id="CHEBI:246422"/>
        <note>ligand shared between dimeric partners</note>
    </ligand>
</feature>
<feature type="binding site" description="in other chain" evidence="6">
    <location>
        <begin position="247"/>
        <end position="249"/>
    </location>
    <ligand>
        <name>dUMP</name>
        <dbReference type="ChEBI" id="CHEBI:246422"/>
        <note>ligand shared between dimeric partners</note>
    </ligand>
</feature>
<keyword evidence="3 6" id="KW-0489">Methyltransferase</keyword>
<feature type="binding site" evidence="6">
    <location>
        <position position="303"/>
    </location>
    <ligand>
        <name>(6R)-5,10-methylene-5,6,7,8-tetrahydrofolate</name>
        <dbReference type="ChEBI" id="CHEBI:15636"/>
    </ligand>
</feature>
<dbReference type="HAMAP" id="MF_00008">
    <property type="entry name" value="Thymidy_synth_bact"/>
    <property type="match status" value="1"/>
</dbReference>
<keyword evidence="2 6" id="KW-0963">Cytoplasm</keyword>
<protein>
    <recommendedName>
        <fullName evidence="1 6">Thymidylate synthase</fullName>
        <shortName evidence="6">TS</shortName>
        <shortName evidence="6">TSase</shortName>
        <ecNumber evidence="1 6">2.1.1.45</ecNumber>
    </recommendedName>
</protein>
<dbReference type="NCBIfam" id="TIGR03284">
    <property type="entry name" value="thym_sym"/>
    <property type="match status" value="1"/>
</dbReference>
<dbReference type="CDD" id="cd00351">
    <property type="entry name" value="TS_Pyrimidine_HMase"/>
    <property type="match status" value="1"/>
</dbReference>
<evidence type="ECO:0000259" key="8">
    <source>
        <dbReference type="Pfam" id="PF00303"/>
    </source>
</evidence>
<dbReference type="PROSITE" id="PS00091">
    <property type="entry name" value="THYMIDYLATE_SYNTHASE"/>
    <property type="match status" value="1"/>
</dbReference>
<evidence type="ECO:0000256" key="7">
    <source>
        <dbReference type="PROSITE-ProRule" id="PRU10016"/>
    </source>
</evidence>
<sequence>MNIHPEKQYLDLLTLLLETGSERVDRTGVGTKAIFGHTMRFDLSEGFPVFTTKRVYWKTAFKEMLWMLSGGHNIKELVEQNVHIWSDWPYKKFIDAQPEGSADKSITMEEFEQRIIANDEFAQQWGDLGPVYGKQWRRWKTEDGQEIDQVSQVIDLLKNNPSSRRIIFDGWNVGELDQMALPPCHKHYQFYVDPNTNKLSGGMVQRSCDSYLGLAFNIANLAFITTLLAEQTGYDVGEIVWFGMDVHLYMNHIEQAKKQLSREPKAFPKLIIKRKPDSLFDYTIDDFELDGYDPHPAIPAPVAV</sequence>
<comment type="pathway">
    <text evidence="6">Pyrimidine metabolism; dTTP biosynthesis.</text>
</comment>
<evidence type="ECO:0000256" key="1">
    <source>
        <dbReference type="ARBA" id="ARBA00011947"/>
    </source>
</evidence>
<keyword evidence="5 6" id="KW-0545">Nucleotide biosynthesis</keyword>
<dbReference type="Gene3D" id="3.30.572.10">
    <property type="entry name" value="Thymidylate synthase/dCMP hydroxymethylase domain"/>
    <property type="match status" value="1"/>
</dbReference>
<comment type="caution">
    <text evidence="6">Lacks conserved residue(s) required for the propagation of feature annotation.</text>
</comment>
<proteinExistence type="inferred from homology"/>
<evidence type="ECO:0000256" key="6">
    <source>
        <dbReference type="HAMAP-Rule" id="MF_00008"/>
    </source>
</evidence>
<feature type="binding site" evidence="6">
    <location>
        <position position="209"/>
    </location>
    <ligand>
        <name>(6R)-5,10-methylene-5,6,7,8-tetrahydrofolate</name>
        <dbReference type="ChEBI" id="CHEBI:15636"/>
    </ligand>
</feature>
<comment type="caution">
    <text evidence="9">The sequence shown here is derived from an EMBL/GenBank/DDBJ whole genome shotgun (WGS) entry which is preliminary data.</text>
</comment>
<evidence type="ECO:0000256" key="5">
    <source>
        <dbReference type="ARBA" id="ARBA00022727"/>
    </source>
</evidence>
<comment type="subcellular location">
    <subcellularLocation>
        <location evidence="6">Cytoplasm</location>
    </subcellularLocation>
</comment>
<dbReference type="GO" id="GO:0005829">
    <property type="term" value="C:cytosol"/>
    <property type="evidence" value="ECO:0007669"/>
    <property type="project" value="TreeGrafter"/>
</dbReference>
<dbReference type="InterPro" id="IPR045097">
    <property type="entry name" value="Thymidate_synth/dCMP_Mease"/>
</dbReference>
<dbReference type="EC" id="2.1.1.45" evidence="1 6"/>
<dbReference type="InterPro" id="IPR000398">
    <property type="entry name" value="Thymidylate_synthase"/>
</dbReference>
<feature type="binding site" description="in other chain" evidence="6">
    <location>
        <begin position="206"/>
        <end position="209"/>
    </location>
    <ligand>
        <name>dUMP</name>
        <dbReference type="ChEBI" id="CHEBI:246422"/>
        <note>ligand shared between dimeric partners</note>
    </ligand>
</feature>
<dbReference type="PANTHER" id="PTHR11548">
    <property type="entry name" value="THYMIDYLATE SYNTHASE 1"/>
    <property type="match status" value="1"/>
</dbReference>
<dbReference type="AlphaFoldDB" id="A0AB73BGZ9"/>
<dbReference type="EMBL" id="SEUK01000049">
    <property type="protein sequence ID" value="KAA1160230.1"/>
    <property type="molecule type" value="Genomic_DNA"/>
</dbReference>
<dbReference type="Proteomes" id="UP000324162">
    <property type="component" value="Unassembled WGS sequence"/>
</dbReference>
<dbReference type="InterPro" id="IPR020940">
    <property type="entry name" value="Thymidylate_synthase_AS"/>
</dbReference>
<evidence type="ECO:0000256" key="3">
    <source>
        <dbReference type="ARBA" id="ARBA00022603"/>
    </source>
</evidence>
<dbReference type="SUPFAM" id="SSF55831">
    <property type="entry name" value="Thymidylate synthase/dCMP hydroxymethylase"/>
    <property type="match status" value="1"/>
</dbReference>
<comment type="function">
    <text evidence="6">Catalyzes the reductive methylation of 2'-deoxyuridine-5'-monophosphate (dUMP) to 2'-deoxythymidine-5'-monophosphate (dTMP) while utilizing 5,10-methylenetetrahydrofolate (mTHF) as the methyl donor and reductant in the reaction, yielding dihydrofolate (DHF) as a by-product. This enzymatic reaction provides an intracellular de novo source of dTMP, an essential precursor for DNA biosynthesis.</text>
</comment>
<organism evidence="9 10">
    <name type="scientific">Pseudoalteromonas fuliginea</name>
    <dbReference type="NCBI Taxonomy" id="1872678"/>
    <lineage>
        <taxon>Bacteria</taxon>
        <taxon>Pseudomonadati</taxon>
        <taxon>Pseudomonadota</taxon>
        <taxon>Gammaproteobacteria</taxon>
        <taxon>Alteromonadales</taxon>
        <taxon>Pseudoalteromonadaceae</taxon>
        <taxon>Pseudoalteromonas</taxon>
    </lineage>
</organism>
<gene>
    <name evidence="6 9" type="primary">thyA</name>
    <name evidence="9" type="ORF">EU508_10840</name>
</gene>
<dbReference type="GO" id="GO:0006231">
    <property type="term" value="P:dTMP biosynthetic process"/>
    <property type="evidence" value="ECO:0007669"/>
    <property type="project" value="UniProtKB-UniRule"/>
</dbReference>
<evidence type="ECO:0000256" key="4">
    <source>
        <dbReference type="ARBA" id="ARBA00022679"/>
    </source>
</evidence>
<dbReference type="RefSeq" id="WP_149614352.1">
    <property type="nucleotide sequence ID" value="NZ_SEUK01000049.1"/>
</dbReference>
<evidence type="ECO:0000256" key="2">
    <source>
        <dbReference type="ARBA" id="ARBA00022490"/>
    </source>
</evidence>
<dbReference type="GO" id="GO:0004799">
    <property type="term" value="F:thymidylate synthase activity"/>
    <property type="evidence" value="ECO:0007669"/>
    <property type="project" value="UniProtKB-UniRule"/>
</dbReference>
<dbReference type="PRINTS" id="PR00108">
    <property type="entry name" value="THYMDSNTHASE"/>
</dbReference>
<comment type="similarity">
    <text evidence="6">Belongs to the thymidylate synthase family. Bacterial-type ThyA subfamily.</text>
</comment>
<feature type="binding site" evidence="6">
    <location>
        <begin position="164"/>
        <end position="165"/>
    </location>
    <ligand>
        <name>dUMP</name>
        <dbReference type="ChEBI" id="CHEBI:246422"/>
        <note>ligand shared between dimeric partners</note>
    </ligand>
</feature>
<dbReference type="NCBIfam" id="NF002496">
    <property type="entry name" value="PRK01827.1-2"/>
    <property type="match status" value="1"/>
</dbReference>
<dbReference type="GO" id="GO:0032259">
    <property type="term" value="P:methylation"/>
    <property type="evidence" value="ECO:0007669"/>
    <property type="project" value="UniProtKB-KW"/>
</dbReference>
<accession>A0AB73BGZ9</accession>